<dbReference type="Pfam" id="PF02720">
    <property type="entry name" value="DUF222"/>
    <property type="match status" value="1"/>
</dbReference>
<accession>A0A5C4M0Q1</accession>
<comment type="similarity">
    <text evidence="1">Belongs to the Rv1128c/1148c/1588c/1702c/1945/3466 family.</text>
</comment>
<dbReference type="GO" id="GO:0003676">
    <property type="term" value="F:nucleic acid binding"/>
    <property type="evidence" value="ECO:0007669"/>
    <property type="project" value="InterPro"/>
</dbReference>
<dbReference type="CDD" id="cd00085">
    <property type="entry name" value="HNHc"/>
    <property type="match status" value="1"/>
</dbReference>
<dbReference type="OrthoDB" id="3656171at2"/>
<dbReference type="InterPro" id="IPR003615">
    <property type="entry name" value="HNH_nuc"/>
</dbReference>
<dbReference type="AlphaFoldDB" id="A0A5C4M0Q1"/>
<dbReference type="Gene3D" id="1.10.30.50">
    <property type="match status" value="1"/>
</dbReference>
<dbReference type="Pfam" id="PF01844">
    <property type="entry name" value="HNH"/>
    <property type="match status" value="1"/>
</dbReference>
<proteinExistence type="inferred from homology"/>
<feature type="compositionally biased region" description="Pro residues" evidence="2">
    <location>
        <begin position="409"/>
        <end position="418"/>
    </location>
</feature>
<comment type="caution">
    <text evidence="4">The sequence shown here is derived from an EMBL/GenBank/DDBJ whole genome shotgun (WGS) entry which is preliminary data.</text>
</comment>
<feature type="domain" description="HNH nuclease" evidence="3">
    <location>
        <begin position="317"/>
        <end position="369"/>
    </location>
</feature>
<dbReference type="Proteomes" id="UP000305546">
    <property type="component" value="Unassembled WGS sequence"/>
</dbReference>
<evidence type="ECO:0000256" key="2">
    <source>
        <dbReference type="SAM" id="MobiDB-lite"/>
    </source>
</evidence>
<reference evidence="4 5" key="1">
    <citation type="submission" date="2019-06" db="EMBL/GenBank/DDBJ databases">
        <title>Amycolatopsis alkalitolerans sp. nov., isolated from Gastrodia elata Blume.</title>
        <authorList>
            <person name="Narsing Rao M.P."/>
            <person name="Li W.J."/>
        </authorList>
    </citation>
    <scope>NUCLEOTIDE SEQUENCE [LARGE SCALE GENOMIC DNA]</scope>
    <source>
        <strain evidence="4 5">SYSUP0005</strain>
    </source>
</reference>
<feature type="region of interest" description="Disordered" evidence="2">
    <location>
        <begin position="403"/>
        <end position="423"/>
    </location>
</feature>
<protein>
    <submittedName>
        <fullName evidence="4">DUF222 domain-containing protein</fullName>
    </submittedName>
</protein>
<evidence type="ECO:0000256" key="1">
    <source>
        <dbReference type="ARBA" id="ARBA00023450"/>
    </source>
</evidence>
<feature type="compositionally biased region" description="Basic and acidic residues" evidence="2">
    <location>
        <begin position="163"/>
        <end position="176"/>
    </location>
</feature>
<organism evidence="4 5">
    <name type="scientific">Amycolatopsis alkalitolerans</name>
    <dbReference type="NCBI Taxonomy" id="2547244"/>
    <lineage>
        <taxon>Bacteria</taxon>
        <taxon>Bacillati</taxon>
        <taxon>Actinomycetota</taxon>
        <taxon>Actinomycetes</taxon>
        <taxon>Pseudonocardiales</taxon>
        <taxon>Pseudonocardiaceae</taxon>
        <taxon>Amycolatopsis</taxon>
    </lineage>
</organism>
<keyword evidence="5" id="KW-1185">Reference proteome</keyword>
<dbReference type="GO" id="GO:0004519">
    <property type="term" value="F:endonuclease activity"/>
    <property type="evidence" value="ECO:0007669"/>
    <property type="project" value="InterPro"/>
</dbReference>
<sequence length="431" mass="46387">MTGILAPTLWRLPDAGVTTKLLACEEKLRRGYAEMLALVGEVEHRGLGRSLGYQDSAALLQENLRISGREAQTRVAHASATVPSFSVTGIPQPSPLAGTAEALAAGELNREHVQAITAVFSTCPSGISSQQRAEGEAALVTLARQAGPEAVRTAGRRLIAHWEQETEPREKPEKAPPRRSLQIAHRPDGSARFRGELDAESTVLLDGLLGPLAKPHDAADLRGLDERRGDALADILELAARCDELSVQGGERAVLIVRTTLAELEGRLREALLTVPGVRSVDTLLRYACDARVIPAVLGAKGQPLFLGRASRLAGAAQRHALVVRDKGCAHPGCDRGPKWTTPHHVIPWSQSGPTDLGNLVLLCARHHRMAHHSGWDIRFRHGIPEFLPPSWLDSARTPRRNLAHTLGPPEPACPPPVAADDDPWAFARAG</sequence>
<dbReference type="EMBL" id="VDFW01000013">
    <property type="protein sequence ID" value="TNC24803.1"/>
    <property type="molecule type" value="Genomic_DNA"/>
</dbReference>
<dbReference type="GO" id="GO:0008270">
    <property type="term" value="F:zinc ion binding"/>
    <property type="evidence" value="ECO:0007669"/>
    <property type="project" value="InterPro"/>
</dbReference>
<name>A0A5C4M0Q1_9PSEU</name>
<dbReference type="InterPro" id="IPR003870">
    <property type="entry name" value="DUF222"/>
</dbReference>
<evidence type="ECO:0000313" key="5">
    <source>
        <dbReference type="Proteomes" id="UP000305546"/>
    </source>
</evidence>
<evidence type="ECO:0000313" key="4">
    <source>
        <dbReference type="EMBL" id="TNC24803.1"/>
    </source>
</evidence>
<dbReference type="SMART" id="SM00507">
    <property type="entry name" value="HNHc"/>
    <property type="match status" value="1"/>
</dbReference>
<gene>
    <name evidence="4" type="ORF">FG385_16270</name>
</gene>
<evidence type="ECO:0000259" key="3">
    <source>
        <dbReference type="SMART" id="SM00507"/>
    </source>
</evidence>
<feature type="region of interest" description="Disordered" evidence="2">
    <location>
        <begin position="163"/>
        <end position="192"/>
    </location>
</feature>
<dbReference type="InterPro" id="IPR002711">
    <property type="entry name" value="HNH"/>
</dbReference>
<dbReference type="RefSeq" id="WP_139097591.1">
    <property type="nucleotide sequence ID" value="NZ_VDFW01000013.1"/>
</dbReference>